<comment type="caution">
    <text evidence="3">The sequence shown here is derived from an EMBL/GenBank/DDBJ whole genome shotgun (WGS) entry which is preliminary data.</text>
</comment>
<dbReference type="Proteomes" id="UP000749646">
    <property type="component" value="Unassembled WGS sequence"/>
</dbReference>
<name>A0A9P6JGL7_9FUNG</name>
<evidence type="ECO:0000259" key="2">
    <source>
        <dbReference type="Pfam" id="PF23046"/>
    </source>
</evidence>
<dbReference type="InterPro" id="IPR057735">
    <property type="entry name" value="UBE2O-like_tSH3-B"/>
</dbReference>
<reference evidence="3" key="1">
    <citation type="journal article" date="2020" name="Fungal Divers.">
        <title>Resolving the Mortierellaceae phylogeny through synthesis of multi-gene phylogenetics and phylogenomics.</title>
        <authorList>
            <person name="Vandepol N."/>
            <person name="Liber J."/>
            <person name="Desiro A."/>
            <person name="Na H."/>
            <person name="Kennedy M."/>
            <person name="Barry K."/>
            <person name="Grigoriev I.V."/>
            <person name="Miller A.N."/>
            <person name="O'Donnell K."/>
            <person name="Stajich J.E."/>
            <person name="Bonito G."/>
        </authorList>
    </citation>
    <scope>NUCLEOTIDE SEQUENCE</scope>
    <source>
        <strain evidence="3">MES-2147</strain>
    </source>
</reference>
<feature type="compositionally biased region" description="Basic and acidic residues" evidence="1">
    <location>
        <begin position="342"/>
        <end position="361"/>
    </location>
</feature>
<gene>
    <name evidence="3" type="ORF">BGZ65_008535</name>
</gene>
<feature type="domain" description="UBE2O-like tandem tSH3-B" evidence="2">
    <location>
        <begin position="145"/>
        <end position="270"/>
    </location>
</feature>
<feature type="region of interest" description="Disordered" evidence="1">
    <location>
        <begin position="339"/>
        <end position="361"/>
    </location>
</feature>
<evidence type="ECO:0000256" key="1">
    <source>
        <dbReference type="SAM" id="MobiDB-lite"/>
    </source>
</evidence>
<protein>
    <recommendedName>
        <fullName evidence="2">UBE2O-like tandem tSH3-B domain-containing protein</fullName>
    </recommendedName>
</protein>
<dbReference type="Pfam" id="PF23046">
    <property type="entry name" value="tSH3-B_UBE2O"/>
    <property type="match status" value="1"/>
</dbReference>
<organism evidence="3 4">
    <name type="scientific">Modicella reniformis</name>
    <dbReference type="NCBI Taxonomy" id="1440133"/>
    <lineage>
        <taxon>Eukaryota</taxon>
        <taxon>Fungi</taxon>
        <taxon>Fungi incertae sedis</taxon>
        <taxon>Mucoromycota</taxon>
        <taxon>Mortierellomycotina</taxon>
        <taxon>Mortierellomycetes</taxon>
        <taxon>Mortierellales</taxon>
        <taxon>Mortierellaceae</taxon>
        <taxon>Modicella</taxon>
    </lineage>
</organism>
<evidence type="ECO:0000313" key="3">
    <source>
        <dbReference type="EMBL" id="KAF9974860.1"/>
    </source>
</evidence>
<dbReference type="AlphaFoldDB" id="A0A9P6JGL7"/>
<proteinExistence type="predicted"/>
<evidence type="ECO:0000313" key="4">
    <source>
        <dbReference type="Proteomes" id="UP000749646"/>
    </source>
</evidence>
<accession>A0A9P6JGL7</accession>
<dbReference type="EMBL" id="JAAAHW010004392">
    <property type="protein sequence ID" value="KAF9974860.1"/>
    <property type="molecule type" value="Genomic_DNA"/>
</dbReference>
<sequence>MPLHQVVLGGPLDGLWPLERPWSRVHLKGHPERLGVVVKTWHDFDSGESDSEDEDSIGSLELQQVGVHWADGSTPQTFNEDTLVIVDRSFSHGDVVKRSPNDVMSGTVIDVKIELDLEKVCPPMTQFQGVDAKHVDFVQQFIVSNNVIYDGWLGVIEEVRDEVTVLLNDSSVCVVKNSEDLDLQDQTHDQSCFFPDTLAPGHAISGSTRVFKNAEFLSGAYNGQRQGFILRTEVVSITVNWLSFNPLALDQTPGVATPPTILDDFENIIVYKNVEQHCTYELQDRVKITDPDTLQGKFVRLWSIGLGLKGYCPYLKSKHTRLQCPDKTHNHGSKFATEEMVSDTHGRSDSFEDKVGLDMTD</sequence>
<dbReference type="OrthoDB" id="47801at2759"/>
<keyword evidence="4" id="KW-1185">Reference proteome</keyword>